<keyword evidence="3" id="KW-1185">Reference proteome</keyword>
<evidence type="ECO:0000313" key="2">
    <source>
        <dbReference type="EMBL" id="KEP52242.1"/>
    </source>
</evidence>
<feature type="non-terminal residue" evidence="2">
    <location>
        <position position="1"/>
    </location>
</feature>
<feature type="region of interest" description="Disordered" evidence="1">
    <location>
        <begin position="43"/>
        <end position="65"/>
    </location>
</feature>
<dbReference type="Proteomes" id="UP000027456">
    <property type="component" value="Unassembled WGS sequence"/>
</dbReference>
<organism evidence="2 3">
    <name type="scientific">Rhizoctonia solani 123E</name>
    <dbReference type="NCBI Taxonomy" id="1423351"/>
    <lineage>
        <taxon>Eukaryota</taxon>
        <taxon>Fungi</taxon>
        <taxon>Dikarya</taxon>
        <taxon>Basidiomycota</taxon>
        <taxon>Agaricomycotina</taxon>
        <taxon>Agaricomycetes</taxon>
        <taxon>Cantharellales</taxon>
        <taxon>Ceratobasidiaceae</taxon>
        <taxon>Rhizoctonia</taxon>
    </lineage>
</organism>
<dbReference type="AlphaFoldDB" id="A0A074SQK2"/>
<comment type="caution">
    <text evidence="2">The sequence shown here is derived from an EMBL/GenBank/DDBJ whole genome shotgun (WGS) entry which is preliminary data.</text>
</comment>
<proteinExistence type="predicted"/>
<reference evidence="2 3" key="1">
    <citation type="submission" date="2013-12" db="EMBL/GenBank/DDBJ databases">
        <authorList>
            <person name="Cubeta M."/>
            <person name="Pakala S."/>
            <person name="Fedorova N."/>
            <person name="Thomas E."/>
            <person name="Dean R."/>
            <person name="Jabaji S."/>
            <person name="Neate S."/>
            <person name="Toda T."/>
            <person name="Tavantzis S."/>
            <person name="Vilgalys R."/>
            <person name="Bharathan N."/>
            <person name="Pakala S."/>
            <person name="Losada L.S."/>
            <person name="Zafar N."/>
            <person name="Nierman W."/>
        </authorList>
    </citation>
    <scope>NUCLEOTIDE SEQUENCE [LARGE SCALE GENOMIC DNA]</scope>
    <source>
        <strain evidence="2 3">123E</strain>
    </source>
</reference>
<dbReference type="EMBL" id="AZST01000116">
    <property type="protein sequence ID" value="KEP52242.1"/>
    <property type="molecule type" value="Genomic_DNA"/>
</dbReference>
<protein>
    <submittedName>
        <fullName evidence="2">Uncharacterized protein</fullName>
    </submittedName>
</protein>
<dbReference type="HOGENOM" id="CLU_1781976_0_0_1"/>
<gene>
    <name evidence="2" type="ORF">V565_048280</name>
</gene>
<sequence length="146" mass="15391">SVGVVGSVGATVGSVGAAVGSKFHFGQRGLALSFGKRKLRMPSSRLSRPSFSHSTYRIPRRTSPIPAHIGNTIKHPITTTNGAAIMYNGRSQVSAAVAKASAPPAIPANATASKTMMPTTSNMIRYTRHQIGSIRACKMNMIRVIS</sequence>
<accession>A0A074SQK2</accession>
<evidence type="ECO:0000313" key="3">
    <source>
        <dbReference type="Proteomes" id="UP000027456"/>
    </source>
</evidence>
<evidence type="ECO:0000256" key="1">
    <source>
        <dbReference type="SAM" id="MobiDB-lite"/>
    </source>
</evidence>
<name>A0A074SQK2_9AGAM</name>